<protein>
    <submittedName>
        <fullName evidence="1">Uncharacterized protein</fullName>
    </submittedName>
</protein>
<sequence length="66" mass="7360">MCDRMLAIWGSCDARDEKLSSLSCVYVFGSRKGDRNVKSAIFEDSEEVDVAGFDSHRGQGNLTGWR</sequence>
<evidence type="ECO:0000313" key="2">
    <source>
        <dbReference type="Proteomes" id="UP001283361"/>
    </source>
</evidence>
<gene>
    <name evidence="1" type="ORF">RRG08_048038</name>
</gene>
<dbReference type="Proteomes" id="UP001283361">
    <property type="component" value="Unassembled WGS sequence"/>
</dbReference>
<proteinExistence type="predicted"/>
<reference evidence="1" key="1">
    <citation type="journal article" date="2023" name="G3 (Bethesda)">
        <title>A reference genome for the long-term kleptoplast-retaining sea slug Elysia crispata morphotype clarki.</title>
        <authorList>
            <person name="Eastman K.E."/>
            <person name="Pendleton A.L."/>
            <person name="Shaikh M.A."/>
            <person name="Suttiyut T."/>
            <person name="Ogas R."/>
            <person name="Tomko P."/>
            <person name="Gavelis G."/>
            <person name="Widhalm J.R."/>
            <person name="Wisecaver J.H."/>
        </authorList>
    </citation>
    <scope>NUCLEOTIDE SEQUENCE</scope>
    <source>
        <strain evidence="1">ECLA1</strain>
    </source>
</reference>
<dbReference type="EMBL" id="JAWDGP010004860">
    <property type="protein sequence ID" value="KAK3761644.1"/>
    <property type="molecule type" value="Genomic_DNA"/>
</dbReference>
<evidence type="ECO:0000313" key="1">
    <source>
        <dbReference type="EMBL" id="KAK3761644.1"/>
    </source>
</evidence>
<organism evidence="1 2">
    <name type="scientific">Elysia crispata</name>
    <name type="common">lettuce slug</name>
    <dbReference type="NCBI Taxonomy" id="231223"/>
    <lineage>
        <taxon>Eukaryota</taxon>
        <taxon>Metazoa</taxon>
        <taxon>Spiralia</taxon>
        <taxon>Lophotrochozoa</taxon>
        <taxon>Mollusca</taxon>
        <taxon>Gastropoda</taxon>
        <taxon>Heterobranchia</taxon>
        <taxon>Euthyneura</taxon>
        <taxon>Panpulmonata</taxon>
        <taxon>Sacoglossa</taxon>
        <taxon>Placobranchoidea</taxon>
        <taxon>Plakobranchidae</taxon>
        <taxon>Elysia</taxon>
    </lineage>
</organism>
<dbReference type="AlphaFoldDB" id="A0AAE0Z2F4"/>
<keyword evidence="2" id="KW-1185">Reference proteome</keyword>
<accession>A0AAE0Z2F4</accession>
<comment type="caution">
    <text evidence="1">The sequence shown here is derived from an EMBL/GenBank/DDBJ whole genome shotgun (WGS) entry which is preliminary data.</text>
</comment>
<name>A0AAE0Z2F4_9GAST</name>